<dbReference type="SUPFAM" id="SSF116734">
    <property type="entry name" value="DNA methylase specificity domain"/>
    <property type="match status" value="1"/>
</dbReference>
<dbReference type="KEGG" id="tem:JW646_01745"/>
<keyword evidence="2" id="KW-0238">DNA-binding</keyword>
<dbReference type="AlphaFoldDB" id="A0AAX2ZI84"/>
<keyword evidence="4" id="KW-1185">Reference proteome</keyword>
<evidence type="ECO:0000256" key="1">
    <source>
        <dbReference type="ARBA" id="ARBA00022747"/>
    </source>
</evidence>
<dbReference type="InterPro" id="IPR044946">
    <property type="entry name" value="Restrct_endonuc_typeI_TRD_sf"/>
</dbReference>
<dbReference type="EMBL" id="CP081135">
    <property type="protein sequence ID" value="UEL48200.1"/>
    <property type="molecule type" value="Genomic_DNA"/>
</dbReference>
<evidence type="ECO:0000313" key="4">
    <source>
        <dbReference type="Proteomes" id="UP001198983"/>
    </source>
</evidence>
<proteinExistence type="predicted"/>
<dbReference type="GO" id="GO:0009307">
    <property type="term" value="P:DNA restriction-modification system"/>
    <property type="evidence" value="ECO:0007669"/>
    <property type="project" value="UniProtKB-KW"/>
</dbReference>
<dbReference type="Proteomes" id="UP001198983">
    <property type="component" value="Chromosome"/>
</dbReference>
<name>A0AAX2ZI84_9FIRM</name>
<keyword evidence="1" id="KW-0680">Restriction system</keyword>
<dbReference type="GO" id="GO:0003677">
    <property type="term" value="F:DNA binding"/>
    <property type="evidence" value="ECO:0007669"/>
    <property type="project" value="UniProtKB-KW"/>
</dbReference>
<evidence type="ECO:0000313" key="3">
    <source>
        <dbReference type="EMBL" id="UEL48200.1"/>
    </source>
</evidence>
<dbReference type="RefSeq" id="WP_228416349.1">
    <property type="nucleotide sequence ID" value="NZ_CP081135.1"/>
</dbReference>
<evidence type="ECO:0008006" key="5">
    <source>
        <dbReference type="Google" id="ProtNLM"/>
    </source>
</evidence>
<sequence>MLNQKILGDIGVIIPSIEIQEKFTQIVHNIETMKKKQINSDVELNHLFNSLMEKAFNGELKESRKSYSLLKYKKHYI</sequence>
<protein>
    <recommendedName>
        <fullName evidence="5">Type I restriction modification DNA specificity domain-containing protein</fullName>
    </recommendedName>
</protein>
<organism evidence="3 4">
    <name type="scientific">Terrisporobacter hibernicus</name>
    <dbReference type="NCBI Taxonomy" id="2813371"/>
    <lineage>
        <taxon>Bacteria</taxon>
        <taxon>Bacillati</taxon>
        <taxon>Bacillota</taxon>
        <taxon>Clostridia</taxon>
        <taxon>Peptostreptococcales</taxon>
        <taxon>Peptostreptococcaceae</taxon>
        <taxon>Terrisporobacter</taxon>
    </lineage>
</organism>
<reference evidence="3 4" key="1">
    <citation type="journal article" date="2023" name="Int. J. Syst. Evol. Microbiol.">
        <title>Terrisporobacter hibernicus sp. nov., isolated from bovine faeces in Northern Ireland.</title>
        <authorList>
            <person name="Mitchell M."/>
            <person name="Nguyen S.V."/>
            <person name="Connor M."/>
            <person name="Fairley D.J."/>
            <person name="Donoghue O."/>
            <person name="Marshall H."/>
            <person name="Koolman L."/>
            <person name="McMullan G."/>
            <person name="Schaffer K.E."/>
            <person name="McGrath J.W."/>
            <person name="Fanning S."/>
        </authorList>
    </citation>
    <scope>NUCLEOTIDE SEQUENCE [LARGE SCALE GENOMIC DNA]</scope>
    <source>
        <strain evidence="3 4">MCA3</strain>
    </source>
</reference>
<dbReference type="Gene3D" id="3.90.220.20">
    <property type="entry name" value="DNA methylase specificity domains"/>
    <property type="match status" value="2"/>
</dbReference>
<evidence type="ECO:0000256" key="2">
    <source>
        <dbReference type="ARBA" id="ARBA00023125"/>
    </source>
</evidence>
<accession>A0AAX2ZI84</accession>
<gene>
    <name evidence="3" type="ORF">JW646_01745</name>
</gene>